<protein>
    <submittedName>
        <fullName evidence="3">Transposase</fullName>
    </submittedName>
</protein>
<dbReference type="WBParaSite" id="HPLM_0000108201-mRNA-1">
    <property type="protein sequence ID" value="HPLM_0000108201-mRNA-1"/>
    <property type="gene ID" value="HPLM_0000108201"/>
</dbReference>
<evidence type="ECO:0000313" key="2">
    <source>
        <dbReference type="Proteomes" id="UP000268014"/>
    </source>
</evidence>
<reference evidence="1 2" key="2">
    <citation type="submission" date="2018-11" db="EMBL/GenBank/DDBJ databases">
        <authorList>
            <consortium name="Pathogen Informatics"/>
        </authorList>
    </citation>
    <scope>NUCLEOTIDE SEQUENCE [LARGE SCALE GENOMIC DNA]</scope>
    <source>
        <strain evidence="1 2">MHpl1</strain>
    </source>
</reference>
<accession>A0A0N4VUW5</accession>
<dbReference type="EMBL" id="UZAF01001225">
    <property type="protein sequence ID" value="VDO07785.1"/>
    <property type="molecule type" value="Genomic_DNA"/>
</dbReference>
<evidence type="ECO:0000313" key="3">
    <source>
        <dbReference type="WBParaSite" id="HPLM_0000108201-mRNA-1"/>
    </source>
</evidence>
<keyword evidence="2" id="KW-1185">Reference proteome</keyword>
<name>A0A0N4VUW5_HAEPC</name>
<reference evidence="3" key="1">
    <citation type="submission" date="2017-02" db="UniProtKB">
        <authorList>
            <consortium name="WormBaseParasite"/>
        </authorList>
    </citation>
    <scope>IDENTIFICATION</scope>
</reference>
<proteinExistence type="predicted"/>
<evidence type="ECO:0000313" key="1">
    <source>
        <dbReference type="EMBL" id="VDO07785.1"/>
    </source>
</evidence>
<gene>
    <name evidence="1" type="ORF">HPLM_LOCUS1083</name>
</gene>
<organism evidence="3">
    <name type="scientific">Haemonchus placei</name>
    <name type="common">Barber's pole worm</name>
    <dbReference type="NCBI Taxonomy" id="6290"/>
    <lineage>
        <taxon>Eukaryota</taxon>
        <taxon>Metazoa</taxon>
        <taxon>Ecdysozoa</taxon>
        <taxon>Nematoda</taxon>
        <taxon>Chromadorea</taxon>
        <taxon>Rhabditida</taxon>
        <taxon>Rhabditina</taxon>
        <taxon>Rhabditomorpha</taxon>
        <taxon>Strongyloidea</taxon>
        <taxon>Trichostrongylidae</taxon>
        <taxon>Haemonchus</taxon>
    </lineage>
</organism>
<sequence length="46" mass="5331">MATLLAVRSMQFRAMQKSLARGLYETHARRFDYSIQLLLPVSNENC</sequence>
<dbReference type="Proteomes" id="UP000268014">
    <property type="component" value="Unassembled WGS sequence"/>
</dbReference>
<dbReference type="AlphaFoldDB" id="A0A0N4VUW5"/>